<keyword evidence="4" id="KW-1185">Reference proteome</keyword>
<dbReference type="GO" id="GO:0016491">
    <property type="term" value="F:oxidoreductase activity"/>
    <property type="evidence" value="ECO:0007669"/>
    <property type="project" value="UniProtKB-KW"/>
</dbReference>
<organism evidence="3 4">
    <name type="scientific">Caballeronia glebae</name>
    <dbReference type="NCBI Taxonomy" id="1777143"/>
    <lineage>
        <taxon>Bacteria</taxon>
        <taxon>Pseudomonadati</taxon>
        <taxon>Pseudomonadota</taxon>
        <taxon>Betaproteobacteria</taxon>
        <taxon>Burkholderiales</taxon>
        <taxon>Burkholderiaceae</taxon>
        <taxon>Caballeronia</taxon>
    </lineage>
</organism>
<dbReference type="Proteomes" id="UP000054596">
    <property type="component" value="Unassembled WGS sequence"/>
</dbReference>
<dbReference type="Pfam" id="PF01266">
    <property type="entry name" value="DAO"/>
    <property type="match status" value="1"/>
</dbReference>
<dbReference type="InterPro" id="IPR006076">
    <property type="entry name" value="FAD-dep_OxRdtase"/>
</dbReference>
<feature type="domain" description="FAD dependent oxidoreductase" evidence="2">
    <location>
        <begin position="13"/>
        <end position="401"/>
    </location>
</feature>
<dbReference type="PANTHER" id="PTHR13847:SF289">
    <property type="entry name" value="GLYCINE OXIDASE"/>
    <property type="match status" value="1"/>
</dbReference>
<evidence type="ECO:0000313" key="4">
    <source>
        <dbReference type="Proteomes" id="UP000054596"/>
    </source>
</evidence>
<dbReference type="Gene3D" id="3.30.9.10">
    <property type="entry name" value="D-Amino Acid Oxidase, subunit A, domain 2"/>
    <property type="match status" value="1"/>
</dbReference>
<dbReference type="SUPFAM" id="SSF51905">
    <property type="entry name" value="FAD/NAD(P)-binding domain"/>
    <property type="match status" value="1"/>
</dbReference>
<proteinExistence type="predicted"/>
<dbReference type="AlphaFoldDB" id="A0A158B042"/>
<comment type="caution">
    <text evidence="3">The sequence shown here is derived from an EMBL/GenBank/DDBJ whole genome shotgun (WGS) entry which is preliminary data.</text>
</comment>
<sequence>MTEKASKRMTSRDVTVLGAGIVGLSIALRLHLDGFKVTVVEKSEPMQGVSFGNAGYLSEANIFPPASPDMLRQLPKFMLSKDGPLVIKPDYATKMLPWAVKAVSALKPNSYQNILSGLASLTSVAYASFSELLEAANAVHLLTREGGLVAFRTLAGLEAKSRALPTWNSFGLAAERLSADLIRDMEPELSNEIVGGIFFKNSGRCSNPRALGELYARRLIEDGVRFVRDEVRGIEDVGSNVRIHTCTETITAERVVLAMGFQTGALLAKFDVKVPMVSERGYHLMLPRAGVRLQRPVVFGEPHFAATPMDEGLRLAGTAEFARADAPPNMERAHMLARLAKRYLPNLSGIDATPWMGVRPSLPDGLPAIGVMRSSPRVAYAFGHAHNGLTLSAITARCMSALLQGLAAPVDLQPYRLERFLQTDRSTA</sequence>
<accession>A0A158B042</accession>
<protein>
    <submittedName>
        <fullName evidence="3">D-amino-acid dehydrogenase</fullName>
    </submittedName>
</protein>
<gene>
    <name evidence="3" type="ORF">AWB82_03296</name>
</gene>
<dbReference type="STRING" id="1777143.AWB82_03296"/>
<evidence type="ECO:0000313" key="3">
    <source>
        <dbReference type="EMBL" id="SAK63339.1"/>
    </source>
</evidence>
<keyword evidence="1" id="KW-0560">Oxidoreductase</keyword>
<dbReference type="Gene3D" id="3.50.50.60">
    <property type="entry name" value="FAD/NAD(P)-binding domain"/>
    <property type="match status" value="2"/>
</dbReference>
<dbReference type="PANTHER" id="PTHR13847">
    <property type="entry name" value="SARCOSINE DEHYDROGENASE-RELATED"/>
    <property type="match status" value="1"/>
</dbReference>
<dbReference type="InterPro" id="IPR036188">
    <property type="entry name" value="FAD/NAD-bd_sf"/>
</dbReference>
<dbReference type="EMBL" id="FCOJ02000021">
    <property type="protein sequence ID" value="SAK63339.1"/>
    <property type="molecule type" value="Genomic_DNA"/>
</dbReference>
<name>A0A158B042_9BURK</name>
<dbReference type="SUPFAM" id="SSF54373">
    <property type="entry name" value="FAD-linked reductases, C-terminal domain"/>
    <property type="match status" value="1"/>
</dbReference>
<evidence type="ECO:0000259" key="2">
    <source>
        <dbReference type="Pfam" id="PF01266"/>
    </source>
</evidence>
<evidence type="ECO:0000256" key="1">
    <source>
        <dbReference type="ARBA" id="ARBA00023002"/>
    </source>
</evidence>
<reference evidence="3" key="1">
    <citation type="submission" date="2016-01" db="EMBL/GenBank/DDBJ databases">
        <authorList>
            <person name="Peeters C."/>
        </authorList>
    </citation>
    <scope>NUCLEOTIDE SEQUENCE [LARGE SCALE GENOMIC DNA]</scope>
    <source>
        <strain evidence="3">LMG 29325</strain>
    </source>
</reference>
<dbReference type="GO" id="GO:0005737">
    <property type="term" value="C:cytoplasm"/>
    <property type="evidence" value="ECO:0007669"/>
    <property type="project" value="TreeGrafter"/>
</dbReference>